<dbReference type="InterPro" id="IPR014016">
    <property type="entry name" value="UvrD-like_ATP-bd"/>
</dbReference>
<keyword evidence="7" id="KW-0269">Exonuclease</keyword>
<dbReference type="Pfam" id="PF13361">
    <property type="entry name" value="UvrD_C"/>
    <property type="match status" value="1"/>
</dbReference>
<dbReference type="Gene3D" id="3.90.320.10">
    <property type="match status" value="1"/>
</dbReference>
<evidence type="ECO:0000256" key="9">
    <source>
        <dbReference type="ARBA" id="ARBA00023125"/>
    </source>
</evidence>
<dbReference type="PROSITE" id="PS51198">
    <property type="entry name" value="UVRD_HELICASE_ATP_BIND"/>
    <property type="match status" value="1"/>
</dbReference>
<comment type="catalytic activity">
    <reaction evidence="14">
        <text>ATP + H2O = ADP + phosphate + H(+)</text>
        <dbReference type="Rhea" id="RHEA:13065"/>
        <dbReference type="ChEBI" id="CHEBI:15377"/>
        <dbReference type="ChEBI" id="CHEBI:15378"/>
        <dbReference type="ChEBI" id="CHEBI:30616"/>
        <dbReference type="ChEBI" id="CHEBI:43474"/>
        <dbReference type="ChEBI" id="CHEBI:456216"/>
        <dbReference type="EC" id="5.6.2.4"/>
    </reaction>
</comment>
<dbReference type="PANTHER" id="PTHR11070:SF59">
    <property type="entry name" value="DNA 3'-5' HELICASE"/>
    <property type="match status" value="1"/>
</dbReference>
<dbReference type="GO" id="GO:0043138">
    <property type="term" value="F:3'-5' DNA helicase activity"/>
    <property type="evidence" value="ECO:0007669"/>
    <property type="project" value="UniProtKB-EC"/>
</dbReference>
<dbReference type="GO" id="GO:0005829">
    <property type="term" value="C:cytosol"/>
    <property type="evidence" value="ECO:0007669"/>
    <property type="project" value="TreeGrafter"/>
</dbReference>
<evidence type="ECO:0000256" key="7">
    <source>
        <dbReference type="ARBA" id="ARBA00022839"/>
    </source>
</evidence>
<dbReference type="InterPro" id="IPR014017">
    <property type="entry name" value="DNA_helicase_UvrD-like_C"/>
</dbReference>
<dbReference type="PROSITE" id="PS51217">
    <property type="entry name" value="UVRD_HELICASE_CTER"/>
    <property type="match status" value="1"/>
</dbReference>
<evidence type="ECO:0000256" key="1">
    <source>
        <dbReference type="ARBA" id="ARBA00009922"/>
    </source>
</evidence>
<protein>
    <recommendedName>
        <fullName evidence="13">DNA 3'-5' helicase</fullName>
        <ecNumber evidence="13">5.6.2.4</ecNumber>
    </recommendedName>
</protein>
<dbReference type="PANTHER" id="PTHR11070">
    <property type="entry name" value="UVRD / RECB / PCRA DNA HELICASE FAMILY MEMBER"/>
    <property type="match status" value="1"/>
</dbReference>
<feature type="compositionally biased region" description="Low complexity" evidence="16">
    <location>
        <begin position="425"/>
        <end position="455"/>
    </location>
</feature>
<keyword evidence="3 15" id="KW-0547">Nucleotide-binding</keyword>
<evidence type="ECO:0000259" key="17">
    <source>
        <dbReference type="PROSITE" id="PS51198"/>
    </source>
</evidence>
<accession>A0A4V6PSX2</accession>
<evidence type="ECO:0000256" key="3">
    <source>
        <dbReference type="ARBA" id="ARBA00022741"/>
    </source>
</evidence>
<dbReference type="Gene3D" id="1.10.10.160">
    <property type="match status" value="1"/>
</dbReference>
<dbReference type="Gene3D" id="1.10.486.10">
    <property type="entry name" value="PCRA, domain 4"/>
    <property type="match status" value="1"/>
</dbReference>
<evidence type="ECO:0000256" key="12">
    <source>
        <dbReference type="ARBA" id="ARBA00034617"/>
    </source>
</evidence>
<sequence length="1458" mass="153803">MSTPVSSPAAVRRPAYRLVRRPPRALPPLLPDPLQGYVAAHVDGPLLVVGGPGTGKTTTLVESVAARIAEGVDPERILVLTFGRRGATALRDRIEARIAADPGRIVHEPLVRTFHAYAFGLLRRAAAERGEPSPRLLTGPEQDLIIRELLAVSGDTEEPDPIGWPTSLRPALPTRAFAQQLRDLMQRAAERGVDAAELARLGERLGRDDWPAAARFLREYVAVLALRDVTTRGSAAYDPAELVRAASGLLADSPDLLEAERRRLAYVYVDELADTDPAQIELLSLVAGGGKPLVAFGDPDSSIYGFRGADPAVIASYPTRFRTASGALAETLTLHTNYRAPAPLLSATSRVARRMRGPISHRFMHPPAPLLGPEPPPAAVAPPSAAAPTAAPGEPAGPPAAERLSGPFGADRLSRPSGAAGPASVPTGAVGDGAGAASVAPPSAGGGPRPSSVSPLPAEAVVRTFRAATAEAAYVAHALREAHLLHGVPWSKMAVLLRSTSLQLPSLQRALTAAGVPTVTHAEDLPLHLQPAVAPFLLLLRCALDPAALTEETAVALLHSSLGGADPLAERRLRQGLRALALAAGDRRPSGELLVDAVRDPAGLDMVERRWAVPAQQVARLLATAREAAAAPGATAEQVLWTVWRASGLADRWYAMSTRSGPTGDSTDVARARQWRAEAADRDLDSMVVLFDAAARFVDRLPGARTEVFLDHVLGQDLPADSIAPSADRGEAVRLLTAHAAKGLEWDVVVMAGVQEGIWPDLRLRGSLLGSERLVDVLAGRDTPGQAAVVGQTSALLDEERRLFYVAATRARHKLIVTAVASAGVGGSEGEEQPSRFLTELGVPDGGPGHPPPPPPEDPGPNLWDPDPNNPDPAGPSDTDPDNPLSPDVVREGGPSDTDPDNPQSPDVVREDGPSDTDPDNPQSPDVEREGGPSDTDPDNPQSPDVVREDGPSDTDPDNPQSPDVEREGGPSDTDPDNPQSPDVVREEGPSDTDPDNPQSPEVERRDGRPSTDLGRPQSPHEDRPYSASRTNPLNRDLVAPRDVDTSPAVRGGATGSRDAYGAAGGNDGGGRRASVAAQVIPSPRGTKRLTNKVPDAEPDLFAVLGEWPAEEPADDDPGEAGPVDQPDELPVGRPPRALTLAALVAELRTVVVGSDQTPARRRAAAAELARLAAAGVPGAHPDEWWGLRPLSDDRPLVDDGEPVKVTPSSMESALRCSLRWLLERHGGAAPPGPAQGVGNLVHAAAMLAEDANADREKLVEYVSARFDAIELAARWLAGPEQDRAQGMVDKLLRWLAVNPRRLLAIEHEFTVRIEDEKRPIQLTGRVDRLEVDENGRLVVIDLKTGKSTAVAAADVAEHAQLAGYQTAVEAGAFADYGAESGGAALVQLGPGKDAREQMQLPLAEAADPQWAYEMVRRTADTMAAATFSAVANSRCRVCPVRTSCPISGKGRQIVDEG</sequence>
<dbReference type="GO" id="GO:0000725">
    <property type="term" value="P:recombinational repair"/>
    <property type="evidence" value="ECO:0007669"/>
    <property type="project" value="TreeGrafter"/>
</dbReference>
<evidence type="ECO:0000313" key="20">
    <source>
        <dbReference type="Proteomes" id="UP000294901"/>
    </source>
</evidence>
<evidence type="ECO:0000256" key="2">
    <source>
        <dbReference type="ARBA" id="ARBA00022722"/>
    </source>
</evidence>
<feature type="compositionally biased region" description="Acidic residues" evidence="16">
    <location>
        <begin position="1109"/>
        <end position="1119"/>
    </location>
</feature>
<feature type="region of interest" description="Disordered" evidence="16">
    <location>
        <begin position="360"/>
        <end position="455"/>
    </location>
</feature>
<comment type="similarity">
    <text evidence="1">Belongs to the helicase family. UvrD subfamily.</text>
</comment>
<comment type="caution">
    <text evidence="19">The sequence shown here is derived from an EMBL/GenBank/DDBJ whole genome shotgun (WGS) entry which is preliminary data.</text>
</comment>
<evidence type="ECO:0000256" key="10">
    <source>
        <dbReference type="ARBA" id="ARBA00023204"/>
    </source>
</evidence>
<reference evidence="19 20" key="1">
    <citation type="submission" date="2019-03" db="EMBL/GenBank/DDBJ databases">
        <title>Sequencing the genomes of 1000 actinobacteria strains.</title>
        <authorList>
            <person name="Klenk H.-P."/>
        </authorList>
    </citation>
    <scope>NUCLEOTIDE SEQUENCE [LARGE SCALE GENOMIC DNA]</scope>
    <source>
        <strain evidence="19 20">DSM 43805</strain>
    </source>
</reference>
<dbReference type="Gene3D" id="3.40.50.300">
    <property type="entry name" value="P-loop containing nucleotide triphosphate hydrolases"/>
    <property type="match status" value="2"/>
</dbReference>
<feature type="domain" description="UvrD-like helicase C-terminal" evidence="18">
    <location>
        <begin position="428"/>
        <end position="743"/>
    </location>
</feature>
<organism evidence="19 20">
    <name type="scientific">Paractinoplanes brasiliensis</name>
    <dbReference type="NCBI Taxonomy" id="52695"/>
    <lineage>
        <taxon>Bacteria</taxon>
        <taxon>Bacillati</taxon>
        <taxon>Actinomycetota</taxon>
        <taxon>Actinomycetes</taxon>
        <taxon>Micromonosporales</taxon>
        <taxon>Micromonosporaceae</taxon>
        <taxon>Paractinoplanes</taxon>
    </lineage>
</organism>
<dbReference type="GO" id="GO:0033202">
    <property type="term" value="C:DNA helicase complex"/>
    <property type="evidence" value="ECO:0007669"/>
    <property type="project" value="TreeGrafter"/>
</dbReference>
<dbReference type="SUPFAM" id="SSF52540">
    <property type="entry name" value="P-loop containing nucleoside triphosphate hydrolases"/>
    <property type="match status" value="1"/>
</dbReference>
<evidence type="ECO:0000256" key="15">
    <source>
        <dbReference type="PROSITE-ProRule" id="PRU00560"/>
    </source>
</evidence>
<evidence type="ECO:0000256" key="14">
    <source>
        <dbReference type="ARBA" id="ARBA00048988"/>
    </source>
</evidence>
<keyword evidence="5 15" id="KW-0378">Hydrolase</keyword>
<name>A0A4V6PSX2_9ACTN</name>
<feature type="region of interest" description="Disordered" evidence="16">
    <location>
        <begin position="838"/>
        <end position="1134"/>
    </location>
</feature>
<evidence type="ECO:0000256" key="5">
    <source>
        <dbReference type="ARBA" id="ARBA00022801"/>
    </source>
</evidence>
<proteinExistence type="inferred from homology"/>
<keyword evidence="20" id="KW-1185">Reference proteome</keyword>
<keyword evidence="2" id="KW-0540">Nuclease</keyword>
<dbReference type="InterPro" id="IPR013986">
    <property type="entry name" value="DExx_box_DNA_helicase_dom_sf"/>
</dbReference>
<feature type="compositionally biased region" description="Low complexity" evidence="16">
    <location>
        <begin position="381"/>
        <end position="402"/>
    </location>
</feature>
<evidence type="ECO:0000256" key="11">
    <source>
        <dbReference type="ARBA" id="ARBA00023235"/>
    </source>
</evidence>
<feature type="compositionally biased region" description="Pro residues" evidence="16">
    <location>
        <begin position="849"/>
        <end position="859"/>
    </location>
</feature>
<dbReference type="Pfam" id="PF00580">
    <property type="entry name" value="UvrD-helicase"/>
    <property type="match status" value="1"/>
</dbReference>
<keyword evidence="11" id="KW-0413">Isomerase</keyword>
<keyword evidence="6 15" id="KW-0347">Helicase</keyword>
<evidence type="ECO:0000256" key="6">
    <source>
        <dbReference type="ARBA" id="ARBA00022806"/>
    </source>
</evidence>
<dbReference type="Proteomes" id="UP000294901">
    <property type="component" value="Unassembled WGS sequence"/>
</dbReference>
<dbReference type="InterPro" id="IPR038726">
    <property type="entry name" value="PDDEXK_AddAB-type"/>
</dbReference>
<evidence type="ECO:0000313" key="19">
    <source>
        <dbReference type="EMBL" id="TDO40328.1"/>
    </source>
</evidence>
<feature type="compositionally biased region" description="Pro residues" evidence="16">
    <location>
        <begin position="366"/>
        <end position="380"/>
    </location>
</feature>
<keyword evidence="9" id="KW-0238">DNA-binding</keyword>
<evidence type="ECO:0000256" key="13">
    <source>
        <dbReference type="ARBA" id="ARBA00034808"/>
    </source>
</evidence>
<comment type="catalytic activity">
    <reaction evidence="12">
        <text>Couples ATP hydrolysis with the unwinding of duplex DNA by translocating in the 3'-5' direction.</text>
        <dbReference type="EC" id="5.6.2.4"/>
    </reaction>
</comment>
<gene>
    <name evidence="19" type="ORF">C8E87_4040</name>
</gene>
<feature type="domain" description="UvrD-like helicase ATP-binding" evidence="17">
    <location>
        <begin position="29"/>
        <end position="341"/>
    </location>
</feature>
<evidence type="ECO:0000256" key="8">
    <source>
        <dbReference type="ARBA" id="ARBA00022840"/>
    </source>
</evidence>
<evidence type="ECO:0000259" key="18">
    <source>
        <dbReference type="PROSITE" id="PS51217"/>
    </source>
</evidence>
<dbReference type="InterPro" id="IPR000212">
    <property type="entry name" value="DNA_helicase_UvrD/REP"/>
</dbReference>
<dbReference type="EC" id="5.6.2.4" evidence="13"/>
<keyword evidence="8 15" id="KW-0067">ATP-binding</keyword>
<keyword evidence="10" id="KW-0234">DNA repair</keyword>
<dbReference type="GO" id="GO:0005524">
    <property type="term" value="F:ATP binding"/>
    <property type="evidence" value="ECO:0007669"/>
    <property type="project" value="UniProtKB-UniRule"/>
</dbReference>
<dbReference type="Pfam" id="PF12705">
    <property type="entry name" value="PDDEXK_1"/>
    <property type="match status" value="1"/>
</dbReference>
<keyword evidence="4" id="KW-0227">DNA damage</keyword>
<dbReference type="OrthoDB" id="5240387at2"/>
<dbReference type="GO" id="GO:0004527">
    <property type="term" value="F:exonuclease activity"/>
    <property type="evidence" value="ECO:0007669"/>
    <property type="project" value="UniProtKB-KW"/>
</dbReference>
<evidence type="ECO:0000256" key="16">
    <source>
        <dbReference type="SAM" id="MobiDB-lite"/>
    </source>
</evidence>
<dbReference type="InterPro" id="IPR011604">
    <property type="entry name" value="PDDEXK-like_dom_sf"/>
</dbReference>
<dbReference type="GO" id="GO:0003677">
    <property type="term" value="F:DNA binding"/>
    <property type="evidence" value="ECO:0007669"/>
    <property type="project" value="UniProtKB-KW"/>
</dbReference>
<dbReference type="InterPro" id="IPR027417">
    <property type="entry name" value="P-loop_NTPase"/>
</dbReference>
<evidence type="ECO:0000256" key="4">
    <source>
        <dbReference type="ARBA" id="ARBA00022763"/>
    </source>
</evidence>
<dbReference type="EMBL" id="SNWR01000001">
    <property type="protein sequence ID" value="TDO40328.1"/>
    <property type="molecule type" value="Genomic_DNA"/>
</dbReference>
<feature type="binding site" evidence="15">
    <location>
        <begin position="50"/>
        <end position="57"/>
    </location>
    <ligand>
        <name>ATP</name>
        <dbReference type="ChEBI" id="CHEBI:30616"/>
    </ligand>
</feature>